<keyword evidence="2" id="KW-0808">Transferase</keyword>
<sequence>MQHEKEIPDVSIIIPTYNVEKYIEQCLKSLFAQKYKNFEIICVDDGSDDQTVFIIKKYMRLNKRIRLYELPHCGKAGIMRNLGIEKAEGEYCLFLDGDDFFEPELVGDTLKRIREDKSDICLFDARLYYEKSGNFIDAGHMLKKEYVPQKIPFEGKSFPYIFNISTGCPWTKLYRKNFIKENNLQFMETHRSNDLYFVCISLAMAKRVTILEEKLVNYRKSSGSLQANNANSPWDWYEALKAVRTKLMELGIYEDVEYSYKNYVLDVSFYNLESMGNAQVFSMVYEKIKKEIFKELGMEELKKEEINSWNEKYYEQYLQLKASGEKEYLFYRIKELKKENQYWMERARKAEQDTKNNIIYITARNIWIMARRILRKKGN</sequence>
<dbReference type="InterPro" id="IPR029044">
    <property type="entry name" value="Nucleotide-diphossugar_trans"/>
</dbReference>
<keyword evidence="2" id="KW-0328">Glycosyltransferase</keyword>
<dbReference type="RefSeq" id="WP_022066949.1">
    <property type="nucleotide sequence ID" value="NZ_BAABXN010000001.1"/>
</dbReference>
<reference evidence="2 3" key="1">
    <citation type="submission" date="2024-06" db="EMBL/GenBank/DDBJ databases">
        <title>Genomic Encyclopedia of Type Strains, Phase IV (KMG-IV): sequencing the most valuable type-strain genomes for metagenomic binning, comparative biology and taxonomic classification.</title>
        <authorList>
            <person name="Goeker M."/>
        </authorList>
    </citation>
    <scope>NUCLEOTIDE SEQUENCE [LARGE SCALE GENOMIC DNA]</scope>
    <source>
        <strain evidence="2 3">DSM 29492</strain>
    </source>
</reference>
<dbReference type="EMBL" id="JBEPMJ010000002">
    <property type="protein sequence ID" value="MET3749232.1"/>
    <property type="molecule type" value="Genomic_DNA"/>
</dbReference>
<feature type="domain" description="Glycosyltransferase 2-like" evidence="1">
    <location>
        <begin position="11"/>
        <end position="180"/>
    </location>
</feature>
<evidence type="ECO:0000313" key="2">
    <source>
        <dbReference type="EMBL" id="MET3749232.1"/>
    </source>
</evidence>
<dbReference type="SUPFAM" id="SSF53448">
    <property type="entry name" value="Nucleotide-diphospho-sugar transferases"/>
    <property type="match status" value="1"/>
</dbReference>
<dbReference type="CDD" id="cd00761">
    <property type="entry name" value="Glyco_tranf_GTA_type"/>
    <property type="match status" value="1"/>
</dbReference>
<evidence type="ECO:0000313" key="3">
    <source>
        <dbReference type="Proteomes" id="UP001549106"/>
    </source>
</evidence>
<dbReference type="Gene3D" id="3.90.550.10">
    <property type="entry name" value="Spore Coat Polysaccharide Biosynthesis Protein SpsA, Chain A"/>
    <property type="match status" value="1"/>
</dbReference>
<dbReference type="EC" id="2.4.-.-" evidence="2"/>
<comment type="caution">
    <text evidence="2">The sequence shown here is derived from an EMBL/GenBank/DDBJ whole genome shotgun (WGS) entry which is preliminary data.</text>
</comment>
<dbReference type="PANTHER" id="PTHR22916">
    <property type="entry name" value="GLYCOSYLTRANSFERASE"/>
    <property type="match status" value="1"/>
</dbReference>
<dbReference type="PANTHER" id="PTHR22916:SF3">
    <property type="entry name" value="UDP-GLCNAC:BETAGAL BETA-1,3-N-ACETYLGLUCOSAMINYLTRANSFERASE-LIKE PROTEIN 1"/>
    <property type="match status" value="1"/>
</dbReference>
<proteinExistence type="predicted"/>
<dbReference type="Pfam" id="PF00535">
    <property type="entry name" value="Glycos_transf_2"/>
    <property type="match status" value="1"/>
</dbReference>
<dbReference type="InterPro" id="IPR001173">
    <property type="entry name" value="Glyco_trans_2-like"/>
</dbReference>
<dbReference type="GO" id="GO:0016757">
    <property type="term" value="F:glycosyltransferase activity"/>
    <property type="evidence" value="ECO:0007669"/>
    <property type="project" value="UniProtKB-KW"/>
</dbReference>
<evidence type="ECO:0000259" key="1">
    <source>
        <dbReference type="Pfam" id="PF00535"/>
    </source>
</evidence>
<gene>
    <name evidence="2" type="ORF">ABID24_000455</name>
</gene>
<dbReference type="Proteomes" id="UP001549106">
    <property type="component" value="Unassembled WGS sequence"/>
</dbReference>
<name>A0ABV2M1F9_9FIRM</name>
<protein>
    <submittedName>
        <fullName evidence="2">Glycosyltransferase EpsH</fullName>
        <ecNumber evidence="2">2.4.-.-</ecNumber>
    </submittedName>
</protein>
<organism evidence="2 3">
    <name type="scientific">Blautia caecimuris</name>
    <dbReference type="NCBI Taxonomy" id="1796615"/>
    <lineage>
        <taxon>Bacteria</taxon>
        <taxon>Bacillati</taxon>
        <taxon>Bacillota</taxon>
        <taxon>Clostridia</taxon>
        <taxon>Lachnospirales</taxon>
        <taxon>Lachnospiraceae</taxon>
        <taxon>Blautia</taxon>
    </lineage>
</organism>
<accession>A0ABV2M1F9</accession>
<keyword evidence="3" id="KW-1185">Reference proteome</keyword>